<accession>A0A852U367</accession>
<feature type="region of interest" description="Disordered" evidence="1">
    <location>
        <begin position="1"/>
        <end position="75"/>
    </location>
</feature>
<keyword evidence="3" id="KW-1185">Reference proteome</keyword>
<dbReference type="Proteomes" id="UP000589036">
    <property type="component" value="Unassembled WGS sequence"/>
</dbReference>
<comment type="caution">
    <text evidence="2">The sequence shown here is derived from an EMBL/GenBank/DDBJ whole genome shotgun (WGS) entry which is preliminary data.</text>
</comment>
<sequence length="75" mass="8498">MARKVSEASLSTARPVSTRRRRRPSVARTRGTAPMGMTLPQPRETEETAAPARPLLRWVLTTDDNGRTRPEARWQ</sequence>
<organism evidence="2 3">
    <name type="scientific">Spinactinospora alkalitolerans</name>
    <dbReference type="NCBI Taxonomy" id="687207"/>
    <lineage>
        <taxon>Bacteria</taxon>
        <taxon>Bacillati</taxon>
        <taxon>Actinomycetota</taxon>
        <taxon>Actinomycetes</taxon>
        <taxon>Streptosporangiales</taxon>
        <taxon>Nocardiopsidaceae</taxon>
        <taxon>Spinactinospora</taxon>
    </lineage>
</organism>
<dbReference type="RefSeq" id="WP_179646092.1">
    <property type="nucleotide sequence ID" value="NZ_BAAAYY010000044.1"/>
</dbReference>
<feature type="compositionally biased region" description="Basic and acidic residues" evidence="1">
    <location>
        <begin position="64"/>
        <end position="75"/>
    </location>
</feature>
<reference evidence="2 3" key="1">
    <citation type="submission" date="2020-07" db="EMBL/GenBank/DDBJ databases">
        <title>Sequencing the genomes of 1000 actinobacteria strains.</title>
        <authorList>
            <person name="Klenk H.-P."/>
        </authorList>
    </citation>
    <scope>NUCLEOTIDE SEQUENCE [LARGE SCALE GENOMIC DNA]</scope>
    <source>
        <strain evidence="2 3">CXB654</strain>
    </source>
</reference>
<evidence type="ECO:0000256" key="1">
    <source>
        <dbReference type="SAM" id="MobiDB-lite"/>
    </source>
</evidence>
<dbReference type="AlphaFoldDB" id="A0A852U367"/>
<evidence type="ECO:0000313" key="3">
    <source>
        <dbReference type="Proteomes" id="UP000589036"/>
    </source>
</evidence>
<protein>
    <submittedName>
        <fullName evidence="2">Uncharacterized protein</fullName>
    </submittedName>
</protein>
<name>A0A852U367_9ACTN</name>
<evidence type="ECO:0000313" key="2">
    <source>
        <dbReference type="EMBL" id="NYE50639.1"/>
    </source>
</evidence>
<proteinExistence type="predicted"/>
<gene>
    <name evidence="2" type="ORF">HDA32_005759</name>
</gene>
<dbReference type="EMBL" id="JACCCC010000001">
    <property type="protein sequence ID" value="NYE50639.1"/>
    <property type="molecule type" value="Genomic_DNA"/>
</dbReference>